<accession>A0A2J8B4X1</accession>
<name>A0A2J8B4X1_9FIRM</name>
<organism evidence="8 9">
    <name type="scientific">Mageeibacillus indolicus</name>
    <dbReference type="NCBI Taxonomy" id="884684"/>
    <lineage>
        <taxon>Bacteria</taxon>
        <taxon>Bacillati</taxon>
        <taxon>Bacillota</taxon>
        <taxon>Clostridia</taxon>
        <taxon>Eubacteriales</taxon>
        <taxon>Oscillospiraceae</taxon>
        <taxon>Mageeibacillus</taxon>
    </lineage>
</organism>
<dbReference type="Proteomes" id="UP000236394">
    <property type="component" value="Unassembled WGS sequence"/>
</dbReference>
<feature type="compositionally biased region" description="Polar residues" evidence="5">
    <location>
        <begin position="27"/>
        <end position="53"/>
    </location>
</feature>
<comment type="subcellular location">
    <subcellularLocation>
        <location evidence="1">Cell envelope</location>
    </subcellularLocation>
</comment>
<dbReference type="RefSeq" id="WP_102892339.1">
    <property type="nucleotide sequence ID" value="NZ_NBZD01000001.1"/>
</dbReference>
<feature type="region of interest" description="Disordered" evidence="5">
    <location>
        <begin position="24"/>
        <end position="57"/>
    </location>
</feature>
<evidence type="ECO:0000256" key="5">
    <source>
        <dbReference type="SAM" id="MobiDB-lite"/>
    </source>
</evidence>
<dbReference type="PANTHER" id="PTHR35936">
    <property type="entry name" value="MEMBRANE-BOUND LYTIC MUREIN TRANSGLYCOSYLASE F"/>
    <property type="match status" value="1"/>
</dbReference>
<evidence type="ECO:0000256" key="6">
    <source>
        <dbReference type="SAM" id="SignalP"/>
    </source>
</evidence>
<dbReference type="InterPro" id="IPR018313">
    <property type="entry name" value="SBP_3_CS"/>
</dbReference>
<evidence type="ECO:0000256" key="2">
    <source>
        <dbReference type="ARBA" id="ARBA00010333"/>
    </source>
</evidence>
<gene>
    <name evidence="8" type="ORF">B7R76_02795</name>
</gene>
<dbReference type="Gene3D" id="3.40.190.10">
    <property type="entry name" value="Periplasmic binding protein-like II"/>
    <property type="match status" value="2"/>
</dbReference>
<dbReference type="PROSITE" id="PS01039">
    <property type="entry name" value="SBP_BACTERIAL_3"/>
    <property type="match status" value="1"/>
</dbReference>
<proteinExistence type="inferred from homology"/>
<sequence length="301" mass="32437">MKKLVTLSLLLVFALTMVACNGEPSPATKSDSSMQSKPAASATAEGSRQSSDESTADPALQEIKKKGKLVLATSADYPPYEWHLMQNGKDEIVGFDIEIARSLAKSIGVELEIKDLDFDAIVPSITSGQADIGIAGLSVTKERLESVNMTQPYFQNKQIILVNKSAAGQYKKLEDFKGKTVGAQTGSIQETTVHEKFPPEVNVKSLAKLNNLVMELLNGTADGLVIAKSSGEQYVKLFPDLVALDIALPDEPGVCIALKKGNDALTAYFNRELQKLIDTGKVKEWISQYEKISADAAAATK</sequence>
<evidence type="ECO:0000256" key="1">
    <source>
        <dbReference type="ARBA" id="ARBA00004196"/>
    </source>
</evidence>
<evidence type="ECO:0000256" key="4">
    <source>
        <dbReference type="RuleBase" id="RU003744"/>
    </source>
</evidence>
<feature type="chain" id="PRO_5039406652" description="Solute-binding protein family 3/N-terminal domain-containing protein" evidence="6">
    <location>
        <begin position="20"/>
        <end position="301"/>
    </location>
</feature>
<evidence type="ECO:0000313" key="8">
    <source>
        <dbReference type="EMBL" id="PNH19819.1"/>
    </source>
</evidence>
<evidence type="ECO:0000259" key="7">
    <source>
        <dbReference type="SMART" id="SM00062"/>
    </source>
</evidence>
<dbReference type="PANTHER" id="PTHR35936:SF17">
    <property type="entry name" value="ARGININE-BINDING EXTRACELLULAR PROTEIN ARTP"/>
    <property type="match status" value="1"/>
</dbReference>
<dbReference type="GO" id="GO:0030313">
    <property type="term" value="C:cell envelope"/>
    <property type="evidence" value="ECO:0007669"/>
    <property type="project" value="UniProtKB-SubCell"/>
</dbReference>
<evidence type="ECO:0000256" key="3">
    <source>
        <dbReference type="ARBA" id="ARBA00022729"/>
    </source>
</evidence>
<dbReference type="SMART" id="SM00062">
    <property type="entry name" value="PBPb"/>
    <property type="match status" value="1"/>
</dbReference>
<keyword evidence="3 6" id="KW-0732">Signal</keyword>
<dbReference type="SUPFAM" id="SSF53850">
    <property type="entry name" value="Periplasmic binding protein-like II"/>
    <property type="match status" value="1"/>
</dbReference>
<feature type="domain" description="Solute-binding protein family 3/N-terminal" evidence="7">
    <location>
        <begin position="68"/>
        <end position="293"/>
    </location>
</feature>
<protein>
    <recommendedName>
        <fullName evidence="7">Solute-binding protein family 3/N-terminal domain-containing protein</fullName>
    </recommendedName>
</protein>
<dbReference type="EMBL" id="NBZD01000001">
    <property type="protein sequence ID" value="PNH19819.1"/>
    <property type="molecule type" value="Genomic_DNA"/>
</dbReference>
<evidence type="ECO:0000313" key="9">
    <source>
        <dbReference type="Proteomes" id="UP000236394"/>
    </source>
</evidence>
<feature type="signal peptide" evidence="6">
    <location>
        <begin position="1"/>
        <end position="19"/>
    </location>
</feature>
<reference evidence="9" key="1">
    <citation type="submission" date="2017-04" db="EMBL/GenBank/DDBJ databases">
        <authorList>
            <person name="Bumgarner R.E."/>
            <person name="Fredricks D.N."/>
            <person name="Srinivasan S."/>
        </authorList>
    </citation>
    <scope>NUCLEOTIDE SEQUENCE [LARGE SCALE GENOMIC DNA]</scope>
    <source>
        <strain evidence="9">KA00405</strain>
    </source>
</reference>
<dbReference type="PROSITE" id="PS51257">
    <property type="entry name" value="PROKAR_LIPOPROTEIN"/>
    <property type="match status" value="1"/>
</dbReference>
<dbReference type="AlphaFoldDB" id="A0A2J8B4X1"/>
<comment type="caution">
    <text evidence="8">The sequence shown here is derived from an EMBL/GenBank/DDBJ whole genome shotgun (WGS) entry which is preliminary data.</text>
</comment>
<comment type="similarity">
    <text evidence="2 4">Belongs to the bacterial solute-binding protein 3 family.</text>
</comment>
<dbReference type="Pfam" id="PF00497">
    <property type="entry name" value="SBP_bac_3"/>
    <property type="match status" value="1"/>
</dbReference>
<dbReference type="InterPro" id="IPR001638">
    <property type="entry name" value="Solute-binding_3/MltF_N"/>
</dbReference>